<name>A0A2V5INY2_9MICC</name>
<dbReference type="Proteomes" id="UP000247980">
    <property type="component" value="Unassembled WGS sequence"/>
</dbReference>
<evidence type="ECO:0000313" key="3">
    <source>
        <dbReference type="EMBL" id="PYI38308.1"/>
    </source>
</evidence>
<dbReference type="InterPro" id="IPR015655">
    <property type="entry name" value="PP2C"/>
</dbReference>
<feature type="domain" description="PPM-type phosphatase" evidence="2">
    <location>
        <begin position="17"/>
        <end position="249"/>
    </location>
</feature>
<evidence type="ECO:0000313" key="4">
    <source>
        <dbReference type="Proteomes" id="UP000247980"/>
    </source>
</evidence>
<dbReference type="OrthoDB" id="9801841at2"/>
<evidence type="ECO:0000259" key="2">
    <source>
        <dbReference type="PROSITE" id="PS51746"/>
    </source>
</evidence>
<feature type="region of interest" description="Disordered" evidence="1">
    <location>
        <begin position="253"/>
        <end position="293"/>
    </location>
</feature>
<dbReference type="Gene3D" id="3.60.40.10">
    <property type="entry name" value="PPM-type phosphatase domain"/>
    <property type="match status" value="1"/>
</dbReference>
<comment type="caution">
    <text evidence="3">The sequence shown here is derived from an EMBL/GenBank/DDBJ whole genome shotgun (WGS) entry which is preliminary data.</text>
</comment>
<dbReference type="SUPFAM" id="SSF81606">
    <property type="entry name" value="PP2C-like"/>
    <property type="match status" value="1"/>
</dbReference>
<dbReference type="PROSITE" id="PS51746">
    <property type="entry name" value="PPM_2"/>
    <property type="match status" value="1"/>
</dbReference>
<evidence type="ECO:0000256" key="1">
    <source>
        <dbReference type="SAM" id="MobiDB-lite"/>
    </source>
</evidence>
<organism evidence="3 4">
    <name type="scientific">Arthrobacter psychrolactophilus</name>
    <dbReference type="NCBI Taxonomy" id="92442"/>
    <lineage>
        <taxon>Bacteria</taxon>
        <taxon>Bacillati</taxon>
        <taxon>Actinomycetota</taxon>
        <taxon>Actinomycetes</taxon>
        <taxon>Micrococcales</taxon>
        <taxon>Micrococcaceae</taxon>
        <taxon>Arthrobacter</taxon>
    </lineage>
</organism>
<dbReference type="PANTHER" id="PTHR47992">
    <property type="entry name" value="PROTEIN PHOSPHATASE"/>
    <property type="match status" value="1"/>
</dbReference>
<dbReference type="AlphaFoldDB" id="A0A2V5INY2"/>
<proteinExistence type="predicted"/>
<dbReference type="EMBL" id="QJVC01000010">
    <property type="protein sequence ID" value="PYI38308.1"/>
    <property type="molecule type" value="Genomic_DNA"/>
</dbReference>
<sequence length="293" mass="31155">MSPADSALGAPSHLHLNIGAGTDRGLRRELNEDSFSAADPLFVVADGMGGHVAGEVASYECIQTLTHEPTLQSGLRSAKALDLHNALTRADARIREQTNARAGTTVTGAVLVEEHGLPHWLIFNVGDSRTYRLNRGSLEQITVDHSAVQEMLDGGYLTPAEALIHPRRHVVTRAIGLGPDAEADFWLIPVDDGDRILVCSDGLTGELSDDHILETLTSVADPQEAVDSLIQASLRSGGRDNITIVLVDAHLSETSGEESSTKDPATAQLSDTTALPTAEQAPAVTHLHEENHG</sequence>
<dbReference type="GO" id="GO:0004722">
    <property type="term" value="F:protein serine/threonine phosphatase activity"/>
    <property type="evidence" value="ECO:0007669"/>
    <property type="project" value="InterPro"/>
</dbReference>
<dbReference type="SMART" id="SM00332">
    <property type="entry name" value="PP2Cc"/>
    <property type="match status" value="1"/>
</dbReference>
<dbReference type="Pfam" id="PF13672">
    <property type="entry name" value="PP2C_2"/>
    <property type="match status" value="1"/>
</dbReference>
<dbReference type="SMART" id="SM00331">
    <property type="entry name" value="PP2C_SIG"/>
    <property type="match status" value="1"/>
</dbReference>
<keyword evidence="4" id="KW-1185">Reference proteome</keyword>
<reference evidence="3 4" key="1">
    <citation type="submission" date="2018-05" db="EMBL/GenBank/DDBJ databases">
        <title>Genetic diversity of glacier-inhabiting Cryobacterium bacteria in China and description of Cryobacterium mengkeensis sp. nov. and Arthrobacter glacialis sp. nov.</title>
        <authorList>
            <person name="Liu Q."/>
            <person name="Xin Y.-H."/>
        </authorList>
    </citation>
    <scope>NUCLEOTIDE SEQUENCE [LARGE SCALE GENOMIC DNA]</scope>
    <source>
        <strain evidence="3 4">B7</strain>
    </source>
</reference>
<gene>
    <name evidence="3" type="ORF">CVS30_11305</name>
</gene>
<protein>
    <submittedName>
        <fullName evidence="3">Serine/threonine protein phosphatase</fullName>
    </submittedName>
</protein>
<dbReference type="InterPro" id="IPR036457">
    <property type="entry name" value="PPM-type-like_dom_sf"/>
</dbReference>
<dbReference type="RefSeq" id="WP_110485434.1">
    <property type="nucleotide sequence ID" value="NZ_QJVC01000010.1"/>
</dbReference>
<accession>A0A2V5INY2</accession>
<dbReference type="CDD" id="cd00143">
    <property type="entry name" value="PP2Cc"/>
    <property type="match status" value="1"/>
</dbReference>
<dbReference type="InterPro" id="IPR001932">
    <property type="entry name" value="PPM-type_phosphatase-like_dom"/>
</dbReference>